<dbReference type="SUPFAM" id="SSF52768">
    <property type="entry name" value="Arginase/deacetylase"/>
    <property type="match status" value="1"/>
</dbReference>
<keyword evidence="3" id="KW-1185">Reference proteome</keyword>
<protein>
    <recommendedName>
        <fullName evidence="4">Arginase family protein</fullName>
    </recommendedName>
</protein>
<organism evidence="2 3">
    <name type="scientific">Dermacoccus barathri</name>
    <dbReference type="NCBI Taxonomy" id="322601"/>
    <lineage>
        <taxon>Bacteria</taxon>
        <taxon>Bacillati</taxon>
        <taxon>Actinomycetota</taxon>
        <taxon>Actinomycetes</taxon>
        <taxon>Micrococcales</taxon>
        <taxon>Dermacoccaceae</taxon>
        <taxon>Dermacoccus</taxon>
    </lineage>
</organism>
<evidence type="ECO:0000313" key="3">
    <source>
        <dbReference type="Proteomes" id="UP001501288"/>
    </source>
</evidence>
<comment type="similarity">
    <text evidence="1">Belongs to the arginase family.</text>
</comment>
<name>A0ABN2B5L7_9MICO</name>
<proteinExistence type="inferred from homology"/>
<dbReference type="Pfam" id="PF00491">
    <property type="entry name" value="Arginase"/>
    <property type="match status" value="1"/>
</dbReference>
<reference evidence="2 3" key="1">
    <citation type="journal article" date="2019" name="Int. J. Syst. Evol. Microbiol.">
        <title>The Global Catalogue of Microorganisms (GCM) 10K type strain sequencing project: providing services to taxonomists for standard genome sequencing and annotation.</title>
        <authorList>
            <consortium name="The Broad Institute Genomics Platform"/>
            <consortium name="The Broad Institute Genome Sequencing Center for Infectious Disease"/>
            <person name="Wu L."/>
            <person name="Ma J."/>
        </authorList>
    </citation>
    <scope>NUCLEOTIDE SEQUENCE [LARGE SCALE GENOMIC DNA]</scope>
    <source>
        <strain evidence="2 3">JCM 14588</strain>
    </source>
</reference>
<evidence type="ECO:0000256" key="1">
    <source>
        <dbReference type="PROSITE-ProRule" id="PRU00742"/>
    </source>
</evidence>
<dbReference type="InterPro" id="IPR023696">
    <property type="entry name" value="Ureohydrolase_dom_sf"/>
</dbReference>
<dbReference type="EMBL" id="BAAANV010000016">
    <property type="protein sequence ID" value="GAA1534402.1"/>
    <property type="molecule type" value="Genomic_DNA"/>
</dbReference>
<dbReference type="Proteomes" id="UP001501288">
    <property type="component" value="Unassembled WGS sequence"/>
</dbReference>
<dbReference type="InterPro" id="IPR006035">
    <property type="entry name" value="Ureohydrolase"/>
</dbReference>
<comment type="caution">
    <text evidence="2">The sequence shown here is derived from an EMBL/GenBank/DDBJ whole genome shotgun (WGS) entry which is preliminary data.</text>
</comment>
<dbReference type="PROSITE" id="PS51409">
    <property type="entry name" value="ARGINASE_2"/>
    <property type="match status" value="1"/>
</dbReference>
<accession>A0ABN2B5L7</accession>
<gene>
    <name evidence="2" type="ORF">GCM10009762_05850</name>
</gene>
<sequence length="105" mass="11019">MAHPQSTLADIVDRTAHDGLDGFWVHVDVDVLDPDHMPAVDSPDPGGISPALLSEALDALWPRAVGMTVGILDPDLDPAGQYAVQVATIILEAVTTDSEQAAEPI</sequence>
<evidence type="ECO:0008006" key="4">
    <source>
        <dbReference type="Google" id="ProtNLM"/>
    </source>
</evidence>
<dbReference type="Gene3D" id="3.40.800.10">
    <property type="entry name" value="Ureohydrolase domain"/>
    <property type="match status" value="1"/>
</dbReference>
<evidence type="ECO:0000313" key="2">
    <source>
        <dbReference type="EMBL" id="GAA1534402.1"/>
    </source>
</evidence>